<dbReference type="Gene3D" id="3.30.70.100">
    <property type="match status" value="1"/>
</dbReference>
<dbReference type="InterPro" id="IPR006685">
    <property type="entry name" value="MscS_channel_2nd"/>
</dbReference>
<sequence>MPMINSLTLWFQQFRWIDALISLGIFLLFLIFRRLFIRYLYAYLLRRFNNFNGIVTTLEAFNKPLRLLFVLLGAYIAIRYFVGDTWTNHHWTLPFLRSFAIILVGWALYNLTASSSFLLARVGKHFGQDSTSMLIPFLSRLLRIVVVLFAAAALLSEWGFNVNGIVAGMGLGSLAVALAAQNTLSNIFGGVVLILEKPFVRGDWIQSPETQGIVEDITFRSTKIRTFDDSLVIIPNSKIADQSITNWSQMGHRRINFTLAVASDADPVRLRRAIKRMQQEVENNEGVEEDTVQVKFNSFSKDSLGILFNCFARTTVWGEYLVTLQEVNLMILQVLKDEEIALAFPARRIRVSSEDGQASFFDGSLQPESQADKTNLSKPRGINPAEPAAPPTPSVNLYKQRD</sequence>
<dbReference type="Pfam" id="PF21082">
    <property type="entry name" value="MS_channel_3rd"/>
    <property type="match status" value="1"/>
</dbReference>
<dbReference type="SUPFAM" id="SSF50182">
    <property type="entry name" value="Sm-like ribonucleoproteins"/>
    <property type="match status" value="1"/>
</dbReference>
<evidence type="ECO:0000256" key="7">
    <source>
        <dbReference type="SAM" id="MobiDB-lite"/>
    </source>
</evidence>
<dbReference type="InterPro" id="IPR011066">
    <property type="entry name" value="MscS_channel_C_sf"/>
</dbReference>
<evidence type="ECO:0000256" key="2">
    <source>
        <dbReference type="ARBA" id="ARBA00008017"/>
    </source>
</evidence>
<dbReference type="PANTHER" id="PTHR43634:SF2">
    <property type="entry name" value="LOW CONDUCTANCE MECHANOSENSITIVE CHANNEL YNAI"/>
    <property type="match status" value="1"/>
</dbReference>
<name>A0ABQ2L8H6_9BACL</name>
<gene>
    <name evidence="12" type="primary">yhdY</name>
    <name evidence="12" type="ORF">GCM10010969_34760</name>
</gene>
<feature type="domain" description="Mechanosensitive ion channel MscS C-terminal" evidence="10">
    <location>
        <begin position="255"/>
        <end position="341"/>
    </location>
</feature>
<feature type="transmembrane region" description="Helical" evidence="8">
    <location>
        <begin position="95"/>
        <end position="120"/>
    </location>
</feature>
<evidence type="ECO:0000313" key="12">
    <source>
        <dbReference type="EMBL" id="GGO06806.1"/>
    </source>
</evidence>
<feature type="domain" description="Mechanosensitive ion channel transmembrane helices 2/3" evidence="11">
    <location>
        <begin position="141"/>
        <end position="181"/>
    </location>
</feature>
<dbReference type="Gene3D" id="2.30.30.60">
    <property type="match status" value="1"/>
</dbReference>
<evidence type="ECO:0000259" key="9">
    <source>
        <dbReference type="Pfam" id="PF00924"/>
    </source>
</evidence>
<evidence type="ECO:0000256" key="3">
    <source>
        <dbReference type="ARBA" id="ARBA00022475"/>
    </source>
</evidence>
<dbReference type="InterPro" id="IPR045042">
    <property type="entry name" value="YnaI-like"/>
</dbReference>
<feature type="compositionally biased region" description="Polar residues" evidence="7">
    <location>
        <begin position="366"/>
        <end position="377"/>
    </location>
</feature>
<dbReference type="Proteomes" id="UP000606653">
    <property type="component" value="Unassembled WGS sequence"/>
</dbReference>
<reference evidence="13" key="1">
    <citation type="journal article" date="2019" name="Int. J. Syst. Evol. Microbiol.">
        <title>The Global Catalogue of Microorganisms (GCM) 10K type strain sequencing project: providing services to taxonomists for standard genome sequencing and annotation.</title>
        <authorList>
            <consortium name="The Broad Institute Genomics Platform"/>
            <consortium name="The Broad Institute Genome Sequencing Center for Infectious Disease"/>
            <person name="Wu L."/>
            <person name="Ma J."/>
        </authorList>
    </citation>
    <scope>NUCLEOTIDE SEQUENCE [LARGE SCALE GENOMIC DNA]</scope>
    <source>
        <strain evidence="13">CGMCC 1.6964</strain>
    </source>
</reference>
<comment type="similarity">
    <text evidence="2">Belongs to the MscS (TC 1.A.23) family.</text>
</comment>
<evidence type="ECO:0000259" key="11">
    <source>
        <dbReference type="Pfam" id="PF21088"/>
    </source>
</evidence>
<evidence type="ECO:0000259" key="10">
    <source>
        <dbReference type="Pfam" id="PF21082"/>
    </source>
</evidence>
<organism evidence="12 13">
    <name type="scientific">Saccharibacillus kuerlensis</name>
    <dbReference type="NCBI Taxonomy" id="459527"/>
    <lineage>
        <taxon>Bacteria</taxon>
        <taxon>Bacillati</taxon>
        <taxon>Bacillota</taxon>
        <taxon>Bacilli</taxon>
        <taxon>Bacillales</taxon>
        <taxon>Paenibacillaceae</taxon>
        <taxon>Saccharibacillus</taxon>
    </lineage>
</organism>
<dbReference type="SUPFAM" id="SSF82861">
    <property type="entry name" value="Mechanosensitive channel protein MscS (YggB), transmembrane region"/>
    <property type="match status" value="1"/>
</dbReference>
<evidence type="ECO:0000256" key="1">
    <source>
        <dbReference type="ARBA" id="ARBA00004651"/>
    </source>
</evidence>
<feature type="domain" description="Mechanosensitive ion channel MscS" evidence="9">
    <location>
        <begin position="182"/>
        <end position="248"/>
    </location>
</feature>
<dbReference type="RefSeq" id="WP_018978131.1">
    <property type="nucleotide sequence ID" value="NZ_BMLN01000012.1"/>
</dbReference>
<dbReference type="InterPro" id="IPR011014">
    <property type="entry name" value="MscS_channel_TM-2"/>
</dbReference>
<accession>A0ABQ2L8H6</accession>
<keyword evidence="6 8" id="KW-0472">Membrane</keyword>
<evidence type="ECO:0000256" key="6">
    <source>
        <dbReference type="ARBA" id="ARBA00023136"/>
    </source>
</evidence>
<keyword evidence="3" id="KW-1003">Cell membrane</keyword>
<evidence type="ECO:0000313" key="13">
    <source>
        <dbReference type="Proteomes" id="UP000606653"/>
    </source>
</evidence>
<evidence type="ECO:0000256" key="8">
    <source>
        <dbReference type="SAM" id="Phobius"/>
    </source>
</evidence>
<feature type="transmembrane region" description="Helical" evidence="8">
    <location>
        <begin position="141"/>
        <end position="160"/>
    </location>
</feature>
<dbReference type="Pfam" id="PF21088">
    <property type="entry name" value="MS_channel_1st"/>
    <property type="match status" value="1"/>
</dbReference>
<dbReference type="Gene3D" id="1.10.287.1260">
    <property type="match status" value="1"/>
</dbReference>
<comment type="subcellular location">
    <subcellularLocation>
        <location evidence="1">Cell membrane</location>
        <topology evidence="1">Multi-pass membrane protein</topology>
    </subcellularLocation>
</comment>
<evidence type="ECO:0000256" key="5">
    <source>
        <dbReference type="ARBA" id="ARBA00022989"/>
    </source>
</evidence>
<dbReference type="PROSITE" id="PS01246">
    <property type="entry name" value="UPF0003"/>
    <property type="match status" value="1"/>
</dbReference>
<keyword evidence="4 8" id="KW-0812">Transmembrane</keyword>
<feature type="region of interest" description="Disordered" evidence="7">
    <location>
        <begin position="358"/>
        <end position="402"/>
    </location>
</feature>
<keyword evidence="13" id="KW-1185">Reference proteome</keyword>
<dbReference type="InterPro" id="IPR049142">
    <property type="entry name" value="MS_channel_1st"/>
</dbReference>
<feature type="transmembrane region" description="Helical" evidence="8">
    <location>
        <begin position="20"/>
        <end position="44"/>
    </location>
</feature>
<proteinExistence type="inferred from homology"/>
<dbReference type="SUPFAM" id="SSF82689">
    <property type="entry name" value="Mechanosensitive channel protein MscS (YggB), C-terminal domain"/>
    <property type="match status" value="1"/>
</dbReference>
<dbReference type="InterPro" id="IPR023408">
    <property type="entry name" value="MscS_beta-dom_sf"/>
</dbReference>
<feature type="transmembrane region" description="Helical" evidence="8">
    <location>
        <begin position="65"/>
        <end position="83"/>
    </location>
</feature>
<dbReference type="InterPro" id="IPR006686">
    <property type="entry name" value="MscS_channel_CS"/>
</dbReference>
<feature type="transmembrane region" description="Helical" evidence="8">
    <location>
        <begin position="172"/>
        <end position="195"/>
    </location>
</feature>
<dbReference type="Pfam" id="PF00924">
    <property type="entry name" value="MS_channel_2nd"/>
    <property type="match status" value="1"/>
</dbReference>
<dbReference type="PANTHER" id="PTHR43634">
    <property type="entry name" value="OW CONDUCTANCE MECHANOSENSITIVE CHANNEL"/>
    <property type="match status" value="1"/>
</dbReference>
<dbReference type="InterPro" id="IPR049278">
    <property type="entry name" value="MS_channel_C"/>
</dbReference>
<evidence type="ECO:0000256" key="4">
    <source>
        <dbReference type="ARBA" id="ARBA00022692"/>
    </source>
</evidence>
<protein>
    <submittedName>
        <fullName evidence="12">MscS family protein YhdY</fullName>
    </submittedName>
</protein>
<dbReference type="EMBL" id="BMLN01000012">
    <property type="protein sequence ID" value="GGO06806.1"/>
    <property type="molecule type" value="Genomic_DNA"/>
</dbReference>
<comment type="caution">
    <text evidence="12">The sequence shown here is derived from an EMBL/GenBank/DDBJ whole genome shotgun (WGS) entry which is preliminary data.</text>
</comment>
<dbReference type="InterPro" id="IPR010920">
    <property type="entry name" value="LSM_dom_sf"/>
</dbReference>
<keyword evidence="5 8" id="KW-1133">Transmembrane helix</keyword>